<dbReference type="AlphaFoldDB" id="A0A833QTM7"/>
<feature type="compositionally biased region" description="Basic and acidic residues" evidence="3">
    <location>
        <begin position="96"/>
        <end position="115"/>
    </location>
</feature>
<dbReference type="SMART" id="SM00360">
    <property type="entry name" value="RRM"/>
    <property type="match status" value="1"/>
</dbReference>
<evidence type="ECO:0000259" key="4">
    <source>
        <dbReference type="PROSITE" id="PS50102"/>
    </source>
</evidence>
<keyword evidence="1 2" id="KW-0694">RNA-binding</keyword>
<feature type="region of interest" description="Disordered" evidence="3">
    <location>
        <begin position="34"/>
        <end position="164"/>
    </location>
</feature>
<organism evidence="5 6">
    <name type="scientific">Carex littledalei</name>
    <dbReference type="NCBI Taxonomy" id="544730"/>
    <lineage>
        <taxon>Eukaryota</taxon>
        <taxon>Viridiplantae</taxon>
        <taxon>Streptophyta</taxon>
        <taxon>Embryophyta</taxon>
        <taxon>Tracheophyta</taxon>
        <taxon>Spermatophyta</taxon>
        <taxon>Magnoliopsida</taxon>
        <taxon>Liliopsida</taxon>
        <taxon>Poales</taxon>
        <taxon>Cyperaceae</taxon>
        <taxon>Cyperoideae</taxon>
        <taxon>Cariceae</taxon>
        <taxon>Carex</taxon>
        <taxon>Carex subgen. Euthyceras</taxon>
    </lineage>
</organism>
<evidence type="ECO:0000313" key="6">
    <source>
        <dbReference type="Proteomes" id="UP000623129"/>
    </source>
</evidence>
<comment type="caution">
    <text evidence="5">The sequence shown here is derived from an EMBL/GenBank/DDBJ whole genome shotgun (WGS) entry which is preliminary data.</text>
</comment>
<evidence type="ECO:0000256" key="3">
    <source>
        <dbReference type="SAM" id="MobiDB-lite"/>
    </source>
</evidence>
<protein>
    <recommendedName>
        <fullName evidence="4">RRM domain-containing protein</fullName>
    </recommendedName>
</protein>
<evidence type="ECO:0000256" key="2">
    <source>
        <dbReference type="PROSITE-ProRule" id="PRU00176"/>
    </source>
</evidence>
<sequence length="321" mass="35537">MTPKFAASQFDKSPFPILISALREKRYLAHTQDAPCSSPFLSSRENKTLARFPHPTRRRKMAEGYWRYSDPRVPPPVSGSAAAVAPPSSSAPLKRPRPDYAGEKLPDWRYSDHRAPPGAAAIPPPSSDSLKRSRAADYDVPGGRDLPPYYPSRDEDRPGYRIVRDTEPIGASYDRYLRNGLSSTAAPEPARAGGIGGYPLDDRRAISARQEAPPLSLPPDASSTLYVEGLPSNCTRREVSHIFRPFVGYREVRLVNKEPKHVKGSTHILCFVDFASPAHAAVALDALQGYRLDDHDRDSSVLRLQFARNPGLRSGVTRSRR</sequence>
<dbReference type="CDD" id="cd21618">
    <property type="entry name" value="RRM_AtNSRA_like"/>
    <property type="match status" value="1"/>
</dbReference>
<reference evidence="5" key="1">
    <citation type="submission" date="2020-01" db="EMBL/GenBank/DDBJ databases">
        <title>Genome sequence of Kobresia littledalei, the first chromosome-level genome in the family Cyperaceae.</title>
        <authorList>
            <person name="Qu G."/>
        </authorList>
    </citation>
    <scope>NUCLEOTIDE SEQUENCE</scope>
    <source>
        <strain evidence="5">C.B.Clarke</strain>
        <tissue evidence="5">Leaf</tissue>
    </source>
</reference>
<feature type="domain" description="RRM" evidence="4">
    <location>
        <begin position="223"/>
        <end position="309"/>
    </location>
</feature>
<accession>A0A833QTM7</accession>
<dbReference type="InterPro" id="IPR012677">
    <property type="entry name" value="Nucleotide-bd_a/b_plait_sf"/>
</dbReference>
<dbReference type="Gene3D" id="3.30.70.330">
    <property type="match status" value="1"/>
</dbReference>
<dbReference type="PANTHER" id="PTHR10501">
    <property type="entry name" value="U1 SMALL NUCLEAR RIBONUCLEOPROTEIN A/U2 SMALL NUCLEAR RIBONUCLEOPROTEIN B"/>
    <property type="match status" value="1"/>
</dbReference>
<feature type="compositionally biased region" description="Low complexity" evidence="3">
    <location>
        <begin position="78"/>
        <end position="92"/>
    </location>
</feature>
<dbReference type="PROSITE" id="PS50102">
    <property type="entry name" value="RRM"/>
    <property type="match status" value="1"/>
</dbReference>
<name>A0A833QTM7_9POAL</name>
<dbReference type="Proteomes" id="UP000623129">
    <property type="component" value="Unassembled WGS sequence"/>
</dbReference>
<dbReference type="EMBL" id="SWLB01000021">
    <property type="protein sequence ID" value="KAF3325028.1"/>
    <property type="molecule type" value="Genomic_DNA"/>
</dbReference>
<keyword evidence="6" id="KW-1185">Reference proteome</keyword>
<dbReference type="Pfam" id="PF00076">
    <property type="entry name" value="RRM_1"/>
    <property type="match status" value="1"/>
</dbReference>
<feature type="compositionally biased region" description="Basic and acidic residues" evidence="3">
    <location>
        <begin position="152"/>
        <end position="164"/>
    </location>
</feature>
<evidence type="ECO:0000313" key="5">
    <source>
        <dbReference type="EMBL" id="KAF3325028.1"/>
    </source>
</evidence>
<evidence type="ECO:0000256" key="1">
    <source>
        <dbReference type="ARBA" id="ARBA00022884"/>
    </source>
</evidence>
<dbReference type="InterPro" id="IPR000504">
    <property type="entry name" value="RRM_dom"/>
</dbReference>
<dbReference type="InterPro" id="IPR035979">
    <property type="entry name" value="RBD_domain_sf"/>
</dbReference>
<gene>
    <name evidence="5" type="ORF">FCM35_KLT11185</name>
</gene>
<proteinExistence type="predicted"/>
<dbReference type="SUPFAM" id="SSF54928">
    <property type="entry name" value="RNA-binding domain, RBD"/>
    <property type="match status" value="1"/>
</dbReference>
<dbReference type="OrthoDB" id="431169at2759"/>
<dbReference type="GO" id="GO:0003723">
    <property type="term" value="F:RNA binding"/>
    <property type="evidence" value="ECO:0007669"/>
    <property type="project" value="UniProtKB-UniRule"/>
</dbReference>